<feature type="compositionally biased region" description="Polar residues" evidence="1">
    <location>
        <begin position="65"/>
        <end position="103"/>
    </location>
</feature>
<evidence type="ECO:0000313" key="2">
    <source>
        <dbReference type="EMBL" id="MEQ2313382.1"/>
    </source>
</evidence>
<accession>A0ABV1A5P5</accession>
<evidence type="ECO:0000256" key="1">
    <source>
        <dbReference type="SAM" id="MobiDB-lite"/>
    </source>
</evidence>
<dbReference type="Proteomes" id="UP001469553">
    <property type="component" value="Unassembled WGS sequence"/>
</dbReference>
<evidence type="ECO:0000313" key="3">
    <source>
        <dbReference type="Proteomes" id="UP001469553"/>
    </source>
</evidence>
<keyword evidence="3" id="KW-1185">Reference proteome</keyword>
<dbReference type="EMBL" id="JAHRIP010084687">
    <property type="protein sequence ID" value="MEQ2313382.1"/>
    <property type="molecule type" value="Genomic_DNA"/>
</dbReference>
<reference evidence="2 3" key="1">
    <citation type="submission" date="2021-06" db="EMBL/GenBank/DDBJ databases">
        <authorList>
            <person name="Palmer J.M."/>
        </authorList>
    </citation>
    <scope>NUCLEOTIDE SEQUENCE [LARGE SCALE GENOMIC DNA]</scope>
    <source>
        <strain evidence="2 3">AS_MEX2019</strain>
        <tissue evidence="2">Muscle</tissue>
    </source>
</reference>
<name>A0ABV1A5P5_9TELE</name>
<proteinExistence type="predicted"/>
<comment type="caution">
    <text evidence="2">The sequence shown here is derived from an EMBL/GenBank/DDBJ whole genome shotgun (WGS) entry which is preliminary data.</text>
</comment>
<gene>
    <name evidence="2" type="ORF">AMECASPLE_001454</name>
</gene>
<feature type="region of interest" description="Disordered" evidence="1">
    <location>
        <begin position="60"/>
        <end position="103"/>
    </location>
</feature>
<organism evidence="2 3">
    <name type="scientific">Ameca splendens</name>
    <dbReference type="NCBI Taxonomy" id="208324"/>
    <lineage>
        <taxon>Eukaryota</taxon>
        <taxon>Metazoa</taxon>
        <taxon>Chordata</taxon>
        <taxon>Craniata</taxon>
        <taxon>Vertebrata</taxon>
        <taxon>Euteleostomi</taxon>
        <taxon>Actinopterygii</taxon>
        <taxon>Neopterygii</taxon>
        <taxon>Teleostei</taxon>
        <taxon>Neoteleostei</taxon>
        <taxon>Acanthomorphata</taxon>
        <taxon>Ovalentaria</taxon>
        <taxon>Atherinomorphae</taxon>
        <taxon>Cyprinodontiformes</taxon>
        <taxon>Goodeidae</taxon>
        <taxon>Ameca</taxon>
    </lineage>
</organism>
<sequence length="103" mass="11479">MAIEFCTLAAESGCGLKLAFLNSLNGTLRDELACWDETKSLEERINLSICIDNRIRERAREKKTQNNSASKQQTSLPLVMSSGTNSQTHQRPYSSEPMQTGRA</sequence>
<protein>
    <submittedName>
        <fullName evidence="2">Uncharacterized protein</fullName>
    </submittedName>
</protein>